<feature type="region of interest" description="Disordered" evidence="1">
    <location>
        <begin position="1"/>
        <end position="68"/>
    </location>
</feature>
<evidence type="ECO:0000313" key="2">
    <source>
        <dbReference type="EMBL" id="KAK6361246.1"/>
    </source>
</evidence>
<dbReference type="AlphaFoldDB" id="A0AAV9VJS6"/>
<name>A0AAV9VJS6_9PEZI</name>
<reference evidence="2 3" key="1">
    <citation type="submission" date="2019-10" db="EMBL/GenBank/DDBJ databases">
        <authorList>
            <person name="Palmer J.M."/>
        </authorList>
    </citation>
    <scope>NUCLEOTIDE SEQUENCE [LARGE SCALE GENOMIC DNA]</scope>
    <source>
        <strain evidence="2 3">TWF730</strain>
    </source>
</reference>
<evidence type="ECO:0000256" key="1">
    <source>
        <dbReference type="SAM" id="MobiDB-lite"/>
    </source>
</evidence>
<dbReference type="Proteomes" id="UP001373714">
    <property type="component" value="Unassembled WGS sequence"/>
</dbReference>
<organism evidence="2 3">
    <name type="scientific">Orbilia blumenaviensis</name>
    <dbReference type="NCBI Taxonomy" id="1796055"/>
    <lineage>
        <taxon>Eukaryota</taxon>
        <taxon>Fungi</taxon>
        <taxon>Dikarya</taxon>
        <taxon>Ascomycota</taxon>
        <taxon>Pezizomycotina</taxon>
        <taxon>Orbiliomycetes</taxon>
        <taxon>Orbiliales</taxon>
        <taxon>Orbiliaceae</taxon>
        <taxon>Orbilia</taxon>
    </lineage>
</organism>
<gene>
    <name evidence="2" type="ORF">TWF730_004988</name>
</gene>
<keyword evidence="3" id="KW-1185">Reference proteome</keyword>
<evidence type="ECO:0000313" key="3">
    <source>
        <dbReference type="Proteomes" id="UP001373714"/>
    </source>
</evidence>
<comment type="caution">
    <text evidence="2">The sequence shown here is derived from an EMBL/GenBank/DDBJ whole genome shotgun (WGS) entry which is preliminary data.</text>
</comment>
<accession>A0AAV9VJS6</accession>
<feature type="compositionally biased region" description="Basic and acidic residues" evidence="1">
    <location>
        <begin position="44"/>
        <end position="68"/>
    </location>
</feature>
<proteinExistence type="predicted"/>
<protein>
    <submittedName>
        <fullName evidence="2">Uncharacterized protein</fullName>
    </submittedName>
</protein>
<dbReference type="EMBL" id="JAVHNS010000002">
    <property type="protein sequence ID" value="KAK6361246.1"/>
    <property type="molecule type" value="Genomic_DNA"/>
</dbReference>
<sequence length="68" mass="7431">MLADNAGSQFLIGAQDEKQEGASLPQLRSPRTRYGDGDAVGSGERWEKGREGMVESMEGKKKRMDDDG</sequence>